<dbReference type="STRING" id="1577474.GA0111570_102227"/>
<keyword evidence="2" id="KW-1185">Reference proteome</keyword>
<dbReference type="EMBL" id="FMYF01000002">
    <property type="protein sequence ID" value="SDB80437.1"/>
    <property type="molecule type" value="Genomic_DNA"/>
</dbReference>
<sequence>MPGPMTPQNGDQDPPRTVCTVGSLGFPGSVVDSRALGVKVVGCKVEGIGHNASMRMRASSPVRVGTSLFTDLLFTDDAGDIAGTPVLGASLIRAA</sequence>
<dbReference type="AlphaFoldDB" id="A0A1G6GEM6"/>
<accession>A0A1G6GEM6</accession>
<evidence type="ECO:0000313" key="2">
    <source>
        <dbReference type="Proteomes" id="UP000199086"/>
    </source>
</evidence>
<proteinExistence type="predicted"/>
<gene>
    <name evidence="1" type="ORF">GA0111570_102227</name>
</gene>
<organism evidence="1 2">
    <name type="scientific">Raineyella antarctica</name>
    <dbReference type="NCBI Taxonomy" id="1577474"/>
    <lineage>
        <taxon>Bacteria</taxon>
        <taxon>Bacillati</taxon>
        <taxon>Actinomycetota</taxon>
        <taxon>Actinomycetes</taxon>
        <taxon>Propionibacteriales</taxon>
        <taxon>Propionibacteriaceae</taxon>
        <taxon>Raineyella</taxon>
    </lineage>
</organism>
<name>A0A1G6GEM6_9ACTN</name>
<dbReference type="Proteomes" id="UP000199086">
    <property type="component" value="Unassembled WGS sequence"/>
</dbReference>
<reference evidence="1 2" key="1">
    <citation type="submission" date="2016-06" db="EMBL/GenBank/DDBJ databases">
        <authorList>
            <person name="Olsen C.W."/>
            <person name="Carey S."/>
            <person name="Hinshaw L."/>
            <person name="Karasin A.I."/>
        </authorList>
    </citation>
    <scope>NUCLEOTIDE SEQUENCE [LARGE SCALE GENOMIC DNA]</scope>
    <source>
        <strain evidence="1 2">LZ-22</strain>
    </source>
</reference>
<protein>
    <submittedName>
        <fullName evidence="1">Uncharacterized protein</fullName>
    </submittedName>
</protein>
<evidence type="ECO:0000313" key="1">
    <source>
        <dbReference type="EMBL" id="SDB80437.1"/>
    </source>
</evidence>